<proteinExistence type="predicted"/>
<dbReference type="Proteomes" id="UP000037425">
    <property type="component" value="Unassembled WGS sequence"/>
</dbReference>
<evidence type="ECO:0008006" key="5">
    <source>
        <dbReference type="Google" id="ProtNLM"/>
    </source>
</evidence>
<gene>
    <name evidence="3" type="ORF">AC244_07170</name>
</gene>
<dbReference type="EMBL" id="LGAP01000002">
    <property type="protein sequence ID" value="KOF21145.1"/>
    <property type="molecule type" value="Genomic_DNA"/>
</dbReference>
<feature type="region of interest" description="Disordered" evidence="1">
    <location>
        <begin position="1"/>
        <end position="22"/>
    </location>
</feature>
<accession>A0A0L8C2P0</accession>
<sequence length="122" mass="12992">MASGLFSGSSSRSSKRNGALKDHSIEDQLSELRSDMAALVALLADRSADASKQARSKAQDARDQAEAGLQDLLASGEELLGDLRDRYAGTEKQLRNAVREHPFATLGTAVLIGLIAAALLRR</sequence>
<keyword evidence="2" id="KW-0472">Membrane</keyword>
<feature type="compositionally biased region" description="Low complexity" evidence="1">
    <location>
        <begin position="1"/>
        <end position="12"/>
    </location>
</feature>
<dbReference type="AlphaFoldDB" id="A0A0L8C2P0"/>
<keyword evidence="2" id="KW-0812">Transmembrane</keyword>
<protein>
    <recommendedName>
        <fullName evidence="5">ElaB/YqjD/DUF883 family membrane-anchored ribosome-binding protein</fullName>
    </recommendedName>
</protein>
<evidence type="ECO:0000256" key="2">
    <source>
        <dbReference type="SAM" id="Phobius"/>
    </source>
</evidence>
<evidence type="ECO:0000313" key="3">
    <source>
        <dbReference type="EMBL" id="KOF21145.1"/>
    </source>
</evidence>
<feature type="transmembrane region" description="Helical" evidence="2">
    <location>
        <begin position="103"/>
        <end position="120"/>
    </location>
</feature>
<evidence type="ECO:0000313" key="4">
    <source>
        <dbReference type="Proteomes" id="UP000037425"/>
    </source>
</evidence>
<reference evidence="4" key="1">
    <citation type="submission" date="2015-07" db="EMBL/GenBank/DDBJ databases">
        <title>Whole genome sequence of an Ensifer adhaerens strain isolated from a cave pool in the Wind Cave National Park.</title>
        <authorList>
            <person name="Eng W.W.H."/>
            <person name="Gan H.M."/>
            <person name="Barton H.A."/>
            <person name="Savka M.A."/>
        </authorList>
    </citation>
    <scope>NUCLEOTIDE SEQUENCE [LARGE SCALE GENOMIC DNA]</scope>
    <source>
        <strain evidence="4">SD006</strain>
    </source>
</reference>
<keyword evidence="2" id="KW-1133">Transmembrane helix</keyword>
<organism evidence="3 4">
    <name type="scientific">Ensifer adhaerens</name>
    <name type="common">Sinorhizobium morelense</name>
    <dbReference type="NCBI Taxonomy" id="106592"/>
    <lineage>
        <taxon>Bacteria</taxon>
        <taxon>Pseudomonadati</taxon>
        <taxon>Pseudomonadota</taxon>
        <taxon>Alphaproteobacteria</taxon>
        <taxon>Hyphomicrobiales</taxon>
        <taxon>Rhizobiaceae</taxon>
        <taxon>Sinorhizobium/Ensifer group</taxon>
        <taxon>Ensifer</taxon>
    </lineage>
</organism>
<dbReference type="RefSeq" id="WP_053248085.1">
    <property type="nucleotide sequence ID" value="NZ_LGAP01000002.1"/>
</dbReference>
<name>A0A0L8C2P0_ENSAD</name>
<evidence type="ECO:0000256" key="1">
    <source>
        <dbReference type="SAM" id="MobiDB-lite"/>
    </source>
</evidence>
<comment type="caution">
    <text evidence="3">The sequence shown here is derived from an EMBL/GenBank/DDBJ whole genome shotgun (WGS) entry which is preliminary data.</text>
</comment>
<dbReference type="OrthoDB" id="8421059at2"/>
<dbReference type="PATRIC" id="fig|106592.7.peg.3080"/>